<dbReference type="SUPFAM" id="SSF47413">
    <property type="entry name" value="lambda repressor-like DNA-binding domains"/>
    <property type="match status" value="1"/>
</dbReference>
<sequence length="211" mass="23496">MSLQALADAVGTTRQQLSRLENGHRKLSKEWAERLAPPLGVRAQDLMFELDERSTVEPGPEIDLSPQPVIGEVAAGLWLETEAEIDEPLDWLPFNPAPHLPKGASFILRVRGNSVDKIAPDGAFIVCLSLAQTGIAIKGGDLVVVERRRMQEGLREVTVKRVHEIPGGFELVPESTDPRWKPTRFEWGKEHELEGIEIHLLARVELVVMKP</sequence>
<proteinExistence type="predicted"/>
<dbReference type="InterPro" id="IPR036286">
    <property type="entry name" value="LexA/Signal_pep-like_sf"/>
</dbReference>
<dbReference type="Pfam" id="PF01381">
    <property type="entry name" value="HTH_3"/>
    <property type="match status" value="1"/>
</dbReference>
<dbReference type="EMBL" id="FOFG01000007">
    <property type="protein sequence ID" value="SEQ71293.1"/>
    <property type="molecule type" value="Genomic_DNA"/>
</dbReference>
<accession>A0A1H9I9M9</accession>
<dbReference type="Proteomes" id="UP000199647">
    <property type="component" value="Unassembled WGS sequence"/>
</dbReference>
<dbReference type="GO" id="GO:0003677">
    <property type="term" value="F:DNA binding"/>
    <property type="evidence" value="ECO:0007669"/>
    <property type="project" value="InterPro"/>
</dbReference>
<dbReference type="CDD" id="cd00093">
    <property type="entry name" value="HTH_XRE"/>
    <property type="match status" value="1"/>
</dbReference>
<reference evidence="2 3" key="1">
    <citation type="submission" date="2016-10" db="EMBL/GenBank/DDBJ databases">
        <authorList>
            <person name="de Groot N.N."/>
        </authorList>
    </citation>
    <scope>NUCLEOTIDE SEQUENCE [LARGE SCALE GENOMIC DNA]</scope>
    <source>
        <strain evidence="2 3">A52C2</strain>
    </source>
</reference>
<dbReference type="InterPro" id="IPR001387">
    <property type="entry name" value="Cro/C1-type_HTH"/>
</dbReference>
<keyword evidence="3" id="KW-1185">Reference proteome</keyword>
<dbReference type="InterPro" id="IPR010982">
    <property type="entry name" value="Lambda_DNA-bd_dom_sf"/>
</dbReference>
<dbReference type="Gene3D" id="1.10.260.40">
    <property type="entry name" value="lambda repressor-like DNA-binding domains"/>
    <property type="match status" value="1"/>
</dbReference>
<dbReference type="STRING" id="1855383.SAMN05216548_10729"/>
<name>A0A1H9I9M9_9HYPH</name>
<dbReference type="AlphaFoldDB" id="A0A1H9I9M9"/>
<organism evidence="2 3">
    <name type="scientific">Faunimonas pinastri</name>
    <dbReference type="NCBI Taxonomy" id="1855383"/>
    <lineage>
        <taxon>Bacteria</taxon>
        <taxon>Pseudomonadati</taxon>
        <taxon>Pseudomonadota</taxon>
        <taxon>Alphaproteobacteria</taxon>
        <taxon>Hyphomicrobiales</taxon>
        <taxon>Afifellaceae</taxon>
        <taxon>Faunimonas</taxon>
    </lineage>
</organism>
<evidence type="ECO:0000259" key="1">
    <source>
        <dbReference type="PROSITE" id="PS50943"/>
    </source>
</evidence>
<feature type="domain" description="HTH cro/C1-type" evidence="1">
    <location>
        <begin position="1"/>
        <end position="46"/>
    </location>
</feature>
<evidence type="ECO:0000313" key="3">
    <source>
        <dbReference type="Proteomes" id="UP000199647"/>
    </source>
</evidence>
<dbReference type="Gene3D" id="2.10.109.10">
    <property type="entry name" value="Umud Fragment, subunit A"/>
    <property type="match status" value="1"/>
</dbReference>
<protein>
    <submittedName>
        <fullName evidence="2">SOS-response transcriptional repressor LexA (RecA-mediated autopeptidase)</fullName>
    </submittedName>
</protein>
<gene>
    <name evidence="2" type="ORF">SAMN05216548_10729</name>
</gene>
<dbReference type="SUPFAM" id="SSF51306">
    <property type="entry name" value="LexA/Signal peptidase"/>
    <property type="match status" value="1"/>
</dbReference>
<dbReference type="Pfam" id="PF00717">
    <property type="entry name" value="Peptidase_S24"/>
    <property type="match status" value="1"/>
</dbReference>
<dbReference type="PROSITE" id="PS50943">
    <property type="entry name" value="HTH_CROC1"/>
    <property type="match status" value="1"/>
</dbReference>
<dbReference type="InterPro" id="IPR015927">
    <property type="entry name" value="Peptidase_S24_S26A/B/C"/>
</dbReference>
<evidence type="ECO:0000313" key="2">
    <source>
        <dbReference type="EMBL" id="SEQ71293.1"/>
    </source>
</evidence>